<dbReference type="Proteomes" id="UP001141327">
    <property type="component" value="Unassembled WGS sequence"/>
</dbReference>
<dbReference type="NCBIfam" id="TIGR02481">
    <property type="entry name" value="hemeryth_dom"/>
    <property type="match status" value="1"/>
</dbReference>
<dbReference type="EMBL" id="JAPMOS010000011">
    <property type="protein sequence ID" value="KAJ4460682.1"/>
    <property type="molecule type" value="Genomic_DNA"/>
</dbReference>
<dbReference type="PANTHER" id="PTHR37164">
    <property type="entry name" value="BACTERIOHEMERYTHRIN"/>
    <property type="match status" value="1"/>
</dbReference>
<gene>
    <name evidence="7" type="ORF">PAPYR_2902</name>
</gene>
<feature type="compositionally biased region" description="Low complexity" evidence="4">
    <location>
        <begin position="402"/>
        <end position="411"/>
    </location>
</feature>
<keyword evidence="3" id="KW-0408">Iron</keyword>
<evidence type="ECO:0000259" key="6">
    <source>
        <dbReference type="Pfam" id="PF01814"/>
    </source>
</evidence>
<dbReference type="Pfam" id="PF01814">
    <property type="entry name" value="Hemerythrin"/>
    <property type="match status" value="1"/>
</dbReference>
<dbReference type="InterPro" id="IPR050669">
    <property type="entry name" value="Hemerythrin"/>
</dbReference>
<dbReference type="SUPFAM" id="SSF47188">
    <property type="entry name" value="Hemerythrin-like"/>
    <property type="match status" value="1"/>
</dbReference>
<evidence type="ECO:0000313" key="8">
    <source>
        <dbReference type="Proteomes" id="UP001141327"/>
    </source>
</evidence>
<name>A0ABQ8USI3_9EUKA</name>
<proteinExistence type="inferred from homology"/>
<feature type="compositionally biased region" description="Low complexity" evidence="4">
    <location>
        <begin position="429"/>
        <end position="449"/>
    </location>
</feature>
<comment type="similarity">
    <text evidence="1">Belongs to the hemerythrin family.</text>
</comment>
<dbReference type="InterPro" id="IPR012827">
    <property type="entry name" value="Hemerythrin_metal-bd"/>
</dbReference>
<reference evidence="7" key="1">
    <citation type="journal article" date="2022" name="bioRxiv">
        <title>Genomics of Preaxostyla Flagellates Illuminates Evolutionary Transitions and the Path Towards Mitochondrial Loss.</title>
        <authorList>
            <person name="Novak L.V.F."/>
            <person name="Treitli S.C."/>
            <person name="Pyrih J."/>
            <person name="Halakuc P."/>
            <person name="Pipaliya S.V."/>
            <person name="Vacek V."/>
            <person name="Brzon O."/>
            <person name="Soukal P."/>
            <person name="Eme L."/>
            <person name="Dacks J.B."/>
            <person name="Karnkowska A."/>
            <person name="Elias M."/>
            <person name="Hampl V."/>
        </authorList>
    </citation>
    <scope>NUCLEOTIDE SEQUENCE</scope>
    <source>
        <strain evidence="7">RCP-MX</strain>
    </source>
</reference>
<dbReference type="CDD" id="cd12107">
    <property type="entry name" value="Hemerythrin"/>
    <property type="match status" value="1"/>
</dbReference>
<feature type="compositionally biased region" description="Low complexity" evidence="4">
    <location>
        <begin position="364"/>
        <end position="380"/>
    </location>
</feature>
<accession>A0ABQ8USI3</accession>
<evidence type="ECO:0000256" key="3">
    <source>
        <dbReference type="ARBA" id="ARBA00023004"/>
    </source>
</evidence>
<sequence>MLREIYHDEDSAKVLLSRADQLEDDASVSDAGSSLGSSHVVGGNTLQSLHNKKKKKKKKKGIEIKLMSRKENLLPHFFLILTGLHLLCLASIVASSVLAFVMMGSLQASVVGLNEMLQMETLSTTVAIHAKVLMSHNMALLEAGGQLLGNETASPLDGTILPTIAETRKLLSDDALLLRRLQTAVYEATMKDGMHTHFELGYTLRGLLDRFVEVALDLANRPFGSDVFLSNAQFLMVNHPGMLEYLKDFGFHYGDTIDSGVAQVEAFLLVLGNFSAAVVLFCVLTFFLKTSFRLGRDRDLAMSQVLAIPRPAIQGMLTSLTAEQLDEAPKIRSSGPEGYSSSAAATPASTPTPTPQPTPPSTPPTASAPVPIPTGLPGLRPLGGGRSSPRPVSVAPPPPAAAPGQPDAAAATRLGIPPWGVPIDLGTGAAPDPDSAASPAASASVLAPPTLDPPASDRAGERSPLLRSVSGRSPFVGPADYPPQVSPDMGPQLTLSGGSGSLNSLAELATSTLVRSPSSEGLVAVQTIQALPPDDGADGAAAPPGSTLVIPLSGGELKAPTPLSLLSGSAAAPGSVLVRAESQPGPAEALERGDDMGGSPPGDDEGKGGLLSFSTRNARAPPYGATGELLAALQAGPDIAAPAGGASSPPPRVAARYMVASADRPSHPNASAGTPAPAGPAGAPKGGKSPSGSVAAPAPRGRAPSGALKAGDSGGSAGAVRSLLRRAQAIPMGVWLRIGLGVLLMVAAIECSAIFTTVALNTLGSIGHPMALCGQQEAMAAELRYLATQLVFNDTLPLLANVPDGRSTNPVLRDLSHMANDRPRLQAMVDLEVTFVERITFVLLYGSKSTFVMGDALLDSYFLEGCSGRFAARERLLDGVQACLLQNSTFCTPGRIQGLDGDFVGLMPLRARFLAAGRKLGTLPPDLLEPDNPYFEFLFSAGRWDLGAGLARWTDSFLEEALEIASQSSTLLTVWTVVDVCGILITYLLLLLPTKPLLWHVAHKTKKMLELFPDDETGCTLEWTDSYQVGVAALDAEHKRLVELGAGLVAALMSGERPDLLRSLASGFMEAVTGAFGAEEQLMEEQRYPKAETHARQHKDTLTKLNRAVENVARGNVLEYGTLDRALRLWLSAHVDTSDRALAKWLATERDIH</sequence>
<dbReference type="InterPro" id="IPR035938">
    <property type="entry name" value="Hemerythrin-like_sf"/>
</dbReference>
<keyword evidence="5" id="KW-1133">Transmembrane helix</keyword>
<feature type="region of interest" description="Disordered" evidence="4">
    <location>
        <begin position="663"/>
        <end position="714"/>
    </location>
</feature>
<protein>
    <recommendedName>
        <fullName evidence="6">Hemerythrin-like domain-containing protein</fullName>
    </recommendedName>
</protein>
<feature type="transmembrane region" description="Helical" evidence="5">
    <location>
        <begin position="77"/>
        <end position="103"/>
    </location>
</feature>
<keyword evidence="5" id="KW-0812">Transmembrane</keyword>
<feature type="transmembrane region" description="Helical" evidence="5">
    <location>
        <begin position="266"/>
        <end position="288"/>
    </location>
</feature>
<dbReference type="PANTHER" id="PTHR37164:SF1">
    <property type="entry name" value="BACTERIOHEMERYTHRIN"/>
    <property type="match status" value="1"/>
</dbReference>
<dbReference type="Gene3D" id="1.20.120.50">
    <property type="entry name" value="Hemerythrin-like"/>
    <property type="match status" value="1"/>
</dbReference>
<keyword evidence="2" id="KW-0479">Metal-binding</keyword>
<keyword evidence="8" id="KW-1185">Reference proteome</keyword>
<feature type="region of interest" description="Disordered" evidence="4">
    <location>
        <begin position="27"/>
        <end position="61"/>
    </location>
</feature>
<feature type="compositionally biased region" description="Low complexity" evidence="4">
    <location>
        <begin position="340"/>
        <end position="349"/>
    </location>
</feature>
<feature type="compositionally biased region" description="Basic residues" evidence="4">
    <location>
        <begin position="50"/>
        <end position="60"/>
    </location>
</feature>
<evidence type="ECO:0000256" key="5">
    <source>
        <dbReference type="SAM" id="Phobius"/>
    </source>
</evidence>
<dbReference type="InterPro" id="IPR012312">
    <property type="entry name" value="Hemerythrin-like"/>
</dbReference>
<feature type="region of interest" description="Disordered" evidence="4">
    <location>
        <begin position="328"/>
        <end position="487"/>
    </location>
</feature>
<evidence type="ECO:0000256" key="4">
    <source>
        <dbReference type="SAM" id="MobiDB-lite"/>
    </source>
</evidence>
<feature type="compositionally biased region" description="Low complexity" evidence="4">
    <location>
        <begin position="28"/>
        <end position="43"/>
    </location>
</feature>
<evidence type="ECO:0000256" key="1">
    <source>
        <dbReference type="ARBA" id="ARBA00010587"/>
    </source>
</evidence>
<feature type="compositionally biased region" description="Pro residues" evidence="4">
    <location>
        <begin position="350"/>
        <end position="363"/>
    </location>
</feature>
<feature type="domain" description="Hemerythrin-like" evidence="6">
    <location>
        <begin position="1030"/>
        <end position="1145"/>
    </location>
</feature>
<keyword evidence="5" id="KW-0472">Membrane</keyword>
<organism evidence="7 8">
    <name type="scientific">Paratrimastix pyriformis</name>
    <dbReference type="NCBI Taxonomy" id="342808"/>
    <lineage>
        <taxon>Eukaryota</taxon>
        <taxon>Metamonada</taxon>
        <taxon>Preaxostyla</taxon>
        <taxon>Paratrimastigidae</taxon>
        <taxon>Paratrimastix</taxon>
    </lineage>
</organism>
<evidence type="ECO:0000256" key="2">
    <source>
        <dbReference type="ARBA" id="ARBA00022723"/>
    </source>
</evidence>
<feature type="region of interest" description="Disordered" evidence="4">
    <location>
        <begin position="581"/>
        <end position="619"/>
    </location>
</feature>
<evidence type="ECO:0000313" key="7">
    <source>
        <dbReference type="EMBL" id="KAJ4460682.1"/>
    </source>
</evidence>
<comment type="caution">
    <text evidence="7">The sequence shown here is derived from an EMBL/GenBank/DDBJ whole genome shotgun (WGS) entry which is preliminary data.</text>
</comment>
<feature type="compositionally biased region" description="Low complexity" evidence="4">
    <location>
        <begin position="670"/>
        <end position="707"/>
    </location>
</feature>